<name>A0ABU1CNV3_9PSED</name>
<dbReference type="RefSeq" id="WP_309254599.1">
    <property type="nucleotide sequence ID" value="NZ_JAVGXC010000006.1"/>
</dbReference>
<keyword evidence="3" id="KW-1185">Reference proteome</keyword>
<comment type="caution">
    <text evidence="2">The sequence shown here is derived from an EMBL/GenBank/DDBJ whole genome shotgun (WGS) entry which is preliminary data.</text>
</comment>
<accession>A0ABU1CNV3</accession>
<feature type="domain" description="Extradiol ring-cleavage dioxygenase class III enzyme subunit B" evidence="1">
    <location>
        <begin position="31"/>
        <end position="265"/>
    </location>
</feature>
<evidence type="ECO:0000313" key="2">
    <source>
        <dbReference type="EMBL" id="MDR0188941.1"/>
    </source>
</evidence>
<organism evidence="2 3">
    <name type="scientific">Pseudomonas yamanorum</name>
    <dbReference type="NCBI Taxonomy" id="515393"/>
    <lineage>
        <taxon>Bacteria</taxon>
        <taxon>Pseudomonadati</taxon>
        <taxon>Pseudomonadota</taxon>
        <taxon>Gammaproteobacteria</taxon>
        <taxon>Pseudomonadales</taxon>
        <taxon>Pseudomonadaceae</taxon>
        <taxon>Pseudomonas</taxon>
    </lineage>
</organism>
<dbReference type="InterPro" id="IPR004183">
    <property type="entry name" value="Xdiol_dOase_suB"/>
</dbReference>
<dbReference type="SUPFAM" id="SSF53213">
    <property type="entry name" value="LigB-like"/>
    <property type="match status" value="1"/>
</dbReference>
<dbReference type="EMBL" id="JAVGXC010000006">
    <property type="protein sequence ID" value="MDR0188941.1"/>
    <property type="molecule type" value="Genomic_DNA"/>
</dbReference>
<evidence type="ECO:0000313" key="3">
    <source>
        <dbReference type="Proteomes" id="UP001224477"/>
    </source>
</evidence>
<sequence>MTIVSAFLVPGSPLPQLRGDVPGWHQFQLAMQQAGAALRDSRPDVVLVYSTQWFSVLDEIWLTRRRSQDIHVDENWHEFGELPYDLYSDVDLANACIDACRAQGTPARGADYEAFPIDTGTIVACTALGIGDESLPLVVASNNLYYNGEATEKLGAIAARCALEQGKRVAIIGVGGLSGSVFTRHIEPADDHIVKPEEDQWNRTILGLIEAGNLAALKEQLPLYIKQARVDMGFKHFSWLLGALNGQFKGAKVHHYGALYGSGAAVVEFVL</sequence>
<reference evidence="2 3" key="1">
    <citation type="journal article" date="2023" name="Microbiol. Resour. Announc.">
        <title>Whole-genome sequence of Pseudomonas yamanorum OLsAu1 isolated from the edible ectomycorrhizal mushroom Lactarius sp. section Deliciosi.</title>
        <authorList>
            <person name="Ramirez-Mendoza R."/>
            <person name="Angeles-Argaiz R.E."/>
            <person name="Hernandez-Oaxaca D."/>
            <person name="Aguirre-Beltran L."/>
            <person name="Almaraz-Suarez J."/>
            <person name="Perez-Moreno J."/>
        </authorList>
    </citation>
    <scope>NUCLEOTIDE SEQUENCE [LARGE SCALE GENOMIC DNA]</scope>
    <source>
        <strain evidence="2 3">OLsAu1</strain>
    </source>
</reference>
<protein>
    <submittedName>
        <fullName evidence="2">tRNA U-34 5-methylaminomethyl-2-thiouridine biosynthesis protein</fullName>
    </submittedName>
</protein>
<dbReference type="Proteomes" id="UP001224477">
    <property type="component" value="Unassembled WGS sequence"/>
</dbReference>
<dbReference type="Gene3D" id="3.40.830.10">
    <property type="entry name" value="LigB-like"/>
    <property type="match status" value="1"/>
</dbReference>
<proteinExistence type="predicted"/>
<gene>
    <name evidence="2" type="ORF">RCO22_08330</name>
</gene>
<dbReference type="Pfam" id="PF02900">
    <property type="entry name" value="LigB"/>
    <property type="match status" value="1"/>
</dbReference>
<evidence type="ECO:0000259" key="1">
    <source>
        <dbReference type="Pfam" id="PF02900"/>
    </source>
</evidence>